<feature type="transmembrane region" description="Helical" evidence="1">
    <location>
        <begin position="178"/>
        <end position="198"/>
    </location>
</feature>
<reference evidence="2 3" key="1">
    <citation type="submission" date="2020-08" db="EMBL/GenBank/DDBJ databases">
        <authorList>
            <person name="Liu C."/>
            <person name="Sun Q."/>
        </authorList>
    </citation>
    <scope>NUCLEOTIDE SEQUENCE [LARGE SCALE GENOMIC DNA]</scope>
    <source>
        <strain evidence="2 3">NSJ-62</strain>
    </source>
</reference>
<dbReference type="Pfam" id="PF19700">
    <property type="entry name" value="DUF6198"/>
    <property type="match status" value="1"/>
</dbReference>
<feature type="transmembrane region" description="Helical" evidence="1">
    <location>
        <begin position="51"/>
        <end position="73"/>
    </location>
</feature>
<dbReference type="RefSeq" id="WP_187333587.1">
    <property type="nucleotide sequence ID" value="NZ_CP060490.1"/>
</dbReference>
<feature type="transmembrane region" description="Helical" evidence="1">
    <location>
        <begin position="9"/>
        <end position="31"/>
    </location>
</feature>
<dbReference type="AlphaFoldDB" id="A0A7G9B6D2"/>
<feature type="transmembrane region" description="Helical" evidence="1">
    <location>
        <begin position="85"/>
        <end position="103"/>
    </location>
</feature>
<accession>A0A7G9B6D2</accession>
<organism evidence="2 3">
    <name type="scientific">Oscillibacter hominis</name>
    <dbReference type="NCBI Taxonomy" id="2763056"/>
    <lineage>
        <taxon>Bacteria</taxon>
        <taxon>Bacillati</taxon>
        <taxon>Bacillota</taxon>
        <taxon>Clostridia</taxon>
        <taxon>Eubacteriales</taxon>
        <taxon>Oscillospiraceae</taxon>
        <taxon>Oscillibacter</taxon>
    </lineage>
</organism>
<keyword evidence="3" id="KW-1185">Reference proteome</keyword>
<keyword evidence="1" id="KW-0812">Transmembrane</keyword>
<dbReference type="InterPro" id="IPR038750">
    <property type="entry name" value="YczE/YyaS-like"/>
</dbReference>
<evidence type="ECO:0000256" key="1">
    <source>
        <dbReference type="SAM" id="Phobius"/>
    </source>
</evidence>
<dbReference type="PANTHER" id="PTHR40078:SF1">
    <property type="entry name" value="INTEGRAL MEMBRANE PROTEIN"/>
    <property type="match status" value="1"/>
</dbReference>
<dbReference type="EMBL" id="CP060490">
    <property type="protein sequence ID" value="QNL45113.1"/>
    <property type="molecule type" value="Genomic_DNA"/>
</dbReference>
<dbReference type="Proteomes" id="UP000515960">
    <property type="component" value="Chromosome"/>
</dbReference>
<keyword evidence="1" id="KW-1133">Transmembrane helix</keyword>
<name>A0A7G9B6D2_9FIRM</name>
<proteinExistence type="predicted"/>
<dbReference type="KEGG" id="ohi:H8790_03515"/>
<protein>
    <recommendedName>
        <fullName evidence="4">YitT family protein</fullName>
    </recommendedName>
</protein>
<feature type="transmembrane region" description="Helical" evidence="1">
    <location>
        <begin position="109"/>
        <end position="131"/>
    </location>
</feature>
<evidence type="ECO:0000313" key="2">
    <source>
        <dbReference type="EMBL" id="QNL45113.1"/>
    </source>
</evidence>
<feature type="transmembrane region" description="Helical" evidence="1">
    <location>
        <begin position="152"/>
        <end position="172"/>
    </location>
</feature>
<dbReference type="PANTHER" id="PTHR40078">
    <property type="entry name" value="INTEGRAL MEMBRANE PROTEIN-RELATED"/>
    <property type="match status" value="1"/>
</dbReference>
<gene>
    <name evidence="2" type="ORF">H8790_03515</name>
</gene>
<evidence type="ECO:0008006" key="4">
    <source>
        <dbReference type="Google" id="ProtNLM"/>
    </source>
</evidence>
<sequence>MNRSPRLMLLLRTLQAAGGLFVAAFGIYLTIQANIGLAPWDALNMGLSRCFGVSYGTASIVLSIFAVAADLLLGERIGMGTLLDAVLVGLSIDLFTALELVPLQTSLPASLAVLILGLFIVAFGQLIYMRSALCCGPRDSLLVALGKRMRRLPIGMVNVMLLGVVICAAWLLKGPIGVGTLVSVFGLGATMQAVFRLFRFEPRDVRHTDFLEMGRLLCGRAAPQDQKV</sequence>
<evidence type="ECO:0000313" key="3">
    <source>
        <dbReference type="Proteomes" id="UP000515960"/>
    </source>
</evidence>
<keyword evidence="1" id="KW-0472">Membrane</keyword>